<evidence type="ECO:0000313" key="3">
    <source>
        <dbReference type="EMBL" id="TFL06964.1"/>
    </source>
</evidence>
<feature type="region of interest" description="Disordered" evidence="2">
    <location>
        <begin position="419"/>
        <end position="458"/>
    </location>
</feature>
<gene>
    <name evidence="3" type="ORF">BDV98DRAFT_556994</name>
</gene>
<organism evidence="3 4">
    <name type="scientific">Pterulicium gracile</name>
    <dbReference type="NCBI Taxonomy" id="1884261"/>
    <lineage>
        <taxon>Eukaryota</taxon>
        <taxon>Fungi</taxon>
        <taxon>Dikarya</taxon>
        <taxon>Basidiomycota</taxon>
        <taxon>Agaricomycotina</taxon>
        <taxon>Agaricomycetes</taxon>
        <taxon>Agaricomycetidae</taxon>
        <taxon>Agaricales</taxon>
        <taxon>Pleurotineae</taxon>
        <taxon>Pterulaceae</taxon>
        <taxon>Pterulicium</taxon>
    </lineage>
</organism>
<feature type="compositionally biased region" description="Low complexity" evidence="2">
    <location>
        <begin position="187"/>
        <end position="203"/>
    </location>
</feature>
<accession>A0A5C3R6U0</accession>
<dbReference type="Gene3D" id="1.20.58.80">
    <property type="entry name" value="Phosphotransferase system, lactose/cellobiose-type IIA subunit"/>
    <property type="match status" value="1"/>
</dbReference>
<sequence length="458" mass="49495">MLTPDTPLNTAHQHAATAEEHESAGFLIPAAEARLQAAEAFQAALERSAPESSARRTLQMLHADQLKAAKDLQRRIDKLRAEGKDPALSSRPAPSRAASSVGGGQADHGPAQIVNLGQMSLGQSQHHQQAMMSDSHIPVDESFMLLAGQRSDPGDAFNQFWSIMQGMLDNLSQPVAFATLPLNGEDTSNAYPPTPSPSTSAANIRPTNGNDENAEGDLVSRMSRRFGLGALGRSPSKPNVNSSKSAVLEEPDEFDEFSLDELSESFCVVGTDASAAGLKLENATLKANVDNLKARLATMERMLKVRKDQDQQLRDSIVMARREAHRAMASSTIGAPGAGSMATLQRNPQGDAFKMAGSPVLGPITGLSSGREAQYSKRIRELEEEVKGTNNELKAVKAENEKHKQIIANFKKKWDKLKESAKKKKEAKAQAESHNDAVHERIAEDPEAEQEQEEVGNV</sequence>
<dbReference type="OrthoDB" id="3197614at2759"/>
<dbReference type="STRING" id="1884261.A0A5C3R6U0"/>
<protein>
    <submittedName>
        <fullName evidence="3">Uncharacterized protein</fullName>
    </submittedName>
</protein>
<dbReference type="EMBL" id="ML178814">
    <property type="protein sequence ID" value="TFL06964.1"/>
    <property type="molecule type" value="Genomic_DNA"/>
</dbReference>
<feature type="compositionally biased region" description="Acidic residues" evidence="2">
    <location>
        <begin position="445"/>
        <end position="458"/>
    </location>
</feature>
<dbReference type="Proteomes" id="UP000305067">
    <property type="component" value="Unassembled WGS sequence"/>
</dbReference>
<evidence type="ECO:0000256" key="1">
    <source>
        <dbReference type="SAM" id="Coils"/>
    </source>
</evidence>
<reference evidence="3 4" key="1">
    <citation type="journal article" date="2019" name="Nat. Ecol. Evol.">
        <title>Megaphylogeny resolves global patterns of mushroom evolution.</title>
        <authorList>
            <person name="Varga T."/>
            <person name="Krizsan K."/>
            <person name="Foldi C."/>
            <person name="Dima B."/>
            <person name="Sanchez-Garcia M."/>
            <person name="Sanchez-Ramirez S."/>
            <person name="Szollosi G.J."/>
            <person name="Szarkandi J.G."/>
            <person name="Papp V."/>
            <person name="Albert L."/>
            <person name="Andreopoulos W."/>
            <person name="Angelini C."/>
            <person name="Antonin V."/>
            <person name="Barry K.W."/>
            <person name="Bougher N.L."/>
            <person name="Buchanan P."/>
            <person name="Buyck B."/>
            <person name="Bense V."/>
            <person name="Catcheside P."/>
            <person name="Chovatia M."/>
            <person name="Cooper J."/>
            <person name="Damon W."/>
            <person name="Desjardin D."/>
            <person name="Finy P."/>
            <person name="Geml J."/>
            <person name="Haridas S."/>
            <person name="Hughes K."/>
            <person name="Justo A."/>
            <person name="Karasinski D."/>
            <person name="Kautmanova I."/>
            <person name="Kiss B."/>
            <person name="Kocsube S."/>
            <person name="Kotiranta H."/>
            <person name="LaButti K.M."/>
            <person name="Lechner B.E."/>
            <person name="Liimatainen K."/>
            <person name="Lipzen A."/>
            <person name="Lukacs Z."/>
            <person name="Mihaltcheva S."/>
            <person name="Morgado L.N."/>
            <person name="Niskanen T."/>
            <person name="Noordeloos M.E."/>
            <person name="Ohm R.A."/>
            <person name="Ortiz-Santana B."/>
            <person name="Ovrebo C."/>
            <person name="Racz N."/>
            <person name="Riley R."/>
            <person name="Savchenko A."/>
            <person name="Shiryaev A."/>
            <person name="Soop K."/>
            <person name="Spirin V."/>
            <person name="Szebenyi C."/>
            <person name="Tomsovsky M."/>
            <person name="Tulloss R.E."/>
            <person name="Uehling J."/>
            <person name="Grigoriev I.V."/>
            <person name="Vagvolgyi C."/>
            <person name="Papp T."/>
            <person name="Martin F.M."/>
            <person name="Miettinen O."/>
            <person name="Hibbett D.S."/>
            <person name="Nagy L.G."/>
        </authorList>
    </citation>
    <scope>NUCLEOTIDE SEQUENCE [LARGE SCALE GENOMIC DNA]</scope>
    <source>
        <strain evidence="3 4">CBS 309.79</strain>
    </source>
</reference>
<dbReference type="PANTHER" id="PTHR40130:SF1">
    <property type="entry name" value="SPINDLE POLE BODY-ASSOCIATED PROTEIN CUT12 DOMAIN-CONTAINING PROTEIN"/>
    <property type="match status" value="1"/>
</dbReference>
<feature type="coiled-coil region" evidence="1">
    <location>
        <begin position="275"/>
        <end position="309"/>
    </location>
</feature>
<feature type="region of interest" description="Disordered" evidence="2">
    <location>
        <begin position="81"/>
        <end position="110"/>
    </location>
</feature>
<dbReference type="PANTHER" id="PTHR40130">
    <property type="entry name" value="EXPRESSED PROTEIN"/>
    <property type="match status" value="1"/>
</dbReference>
<dbReference type="AlphaFoldDB" id="A0A5C3R6U0"/>
<feature type="compositionally biased region" description="Low complexity" evidence="2">
    <location>
        <begin position="86"/>
        <end position="100"/>
    </location>
</feature>
<evidence type="ECO:0000256" key="2">
    <source>
        <dbReference type="SAM" id="MobiDB-lite"/>
    </source>
</evidence>
<feature type="region of interest" description="Disordered" evidence="2">
    <location>
        <begin position="186"/>
        <end position="216"/>
    </location>
</feature>
<keyword evidence="1" id="KW-0175">Coiled coil</keyword>
<keyword evidence="4" id="KW-1185">Reference proteome</keyword>
<proteinExistence type="predicted"/>
<name>A0A5C3R6U0_9AGAR</name>
<feature type="compositionally biased region" description="Basic and acidic residues" evidence="2">
    <location>
        <begin position="427"/>
        <end position="444"/>
    </location>
</feature>
<evidence type="ECO:0000313" key="4">
    <source>
        <dbReference type="Proteomes" id="UP000305067"/>
    </source>
</evidence>